<evidence type="ECO:0000313" key="3">
    <source>
        <dbReference type="Proteomes" id="UP000002770"/>
    </source>
</evidence>
<dbReference type="HOGENOM" id="CLU_1803749_0_0_6"/>
<dbReference type="SMART" id="SM00260">
    <property type="entry name" value="CheW"/>
    <property type="match status" value="1"/>
</dbReference>
<dbReference type="Gene3D" id="2.40.50.180">
    <property type="entry name" value="CheA-289, Domain 4"/>
    <property type="match status" value="1"/>
</dbReference>
<dbReference type="eggNOG" id="COG0835">
    <property type="taxonomic scope" value="Bacteria"/>
</dbReference>
<dbReference type="SUPFAM" id="SSF50341">
    <property type="entry name" value="CheW-like"/>
    <property type="match status" value="1"/>
</dbReference>
<evidence type="ECO:0000259" key="1">
    <source>
        <dbReference type="PROSITE" id="PS50851"/>
    </source>
</evidence>
<dbReference type="GO" id="GO:0006935">
    <property type="term" value="P:chemotaxis"/>
    <property type="evidence" value="ECO:0007669"/>
    <property type="project" value="InterPro"/>
</dbReference>
<gene>
    <name evidence="2" type="ORF">LDG_6371</name>
</gene>
<dbReference type="EMBL" id="JH413811">
    <property type="protein sequence ID" value="EHL31707.1"/>
    <property type="molecule type" value="Genomic_DNA"/>
</dbReference>
<organism evidence="2 3">
    <name type="scientific">Legionella drancourtii LLAP12</name>
    <dbReference type="NCBI Taxonomy" id="658187"/>
    <lineage>
        <taxon>Bacteria</taxon>
        <taxon>Pseudomonadati</taxon>
        <taxon>Pseudomonadota</taxon>
        <taxon>Gammaproteobacteria</taxon>
        <taxon>Legionellales</taxon>
        <taxon>Legionellaceae</taxon>
        <taxon>Legionella</taxon>
    </lineage>
</organism>
<dbReference type="Pfam" id="PF01584">
    <property type="entry name" value="CheW"/>
    <property type="match status" value="1"/>
</dbReference>
<keyword evidence="3" id="KW-1185">Reference proteome</keyword>
<evidence type="ECO:0000313" key="2">
    <source>
        <dbReference type="EMBL" id="EHL31707.1"/>
    </source>
</evidence>
<dbReference type="InterPro" id="IPR036061">
    <property type="entry name" value="CheW-like_dom_sf"/>
</dbReference>
<dbReference type="InterPro" id="IPR002545">
    <property type="entry name" value="CheW-lke_dom"/>
</dbReference>
<sequence>MQDVHCCLDLRYVEKILPLPLLDIIPGSPVYFVGLMNLKNTCVPVFDLAVCIGLTRDQIYSLNIPILLCSDGIHQLALIVDKVIGLGEIWEENIEIHDELTEGHSPFLGAVTLATGISLLLNIPWVFALKLTQEAHQCAADHE</sequence>
<dbReference type="InParanoid" id="G9EMA7"/>
<proteinExistence type="predicted"/>
<dbReference type="AlphaFoldDB" id="G9EMA7"/>
<feature type="domain" description="CheW-like" evidence="1">
    <location>
        <begin position="1"/>
        <end position="132"/>
    </location>
</feature>
<reference evidence="2 3" key="1">
    <citation type="journal article" date="2011" name="BMC Genomics">
        <title>Insight into cross-talk between intra-amoebal pathogens.</title>
        <authorList>
            <person name="Gimenez G."/>
            <person name="Bertelli C."/>
            <person name="Moliner C."/>
            <person name="Robert C."/>
            <person name="Raoult D."/>
            <person name="Fournier P.E."/>
            <person name="Greub G."/>
        </authorList>
    </citation>
    <scope>NUCLEOTIDE SEQUENCE [LARGE SCALE GENOMIC DNA]</scope>
    <source>
        <strain evidence="2 3">LLAP12</strain>
    </source>
</reference>
<name>G9EMA7_9GAMM</name>
<dbReference type="PROSITE" id="PS50851">
    <property type="entry name" value="CHEW"/>
    <property type="match status" value="1"/>
</dbReference>
<protein>
    <recommendedName>
        <fullName evidence="1">CheW-like domain-containing protein</fullName>
    </recommendedName>
</protein>
<dbReference type="GO" id="GO:0007165">
    <property type="term" value="P:signal transduction"/>
    <property type="evidence" value="ECO:0007669"/>
    <property type="project" value="InterPro"/>
</dbReference>
<dbReference type="Proteomes" id="UP000002770">
    <property type="component" value="Unassembled WGS sequence"/>
</dbReference>
<dbReference type="STRING" id="658187.LDG_6371"/>
<accession>G9EMA7</accession>
<dbReference type="Gene3D" id="2.30.30.40">
    <property type="entry name" value="SH3 Domains"/>
    <property type="match status" value="1"/>
</dbReference>